<evidence type="ECO:0000256" key="3">
    <source>
        <dbReference type="ARBA" id="ARBA00023139"/>
    </source>
</evidence>
<evidence type="ECO:0000313" key="8">
    <source>
        <dbReference type="Proteomes" id="UP000596063"/>
    </source>
</evidence>
<dbReference type="AlphaFoldDB" id="A0A7T4UQY2"/>
<protein>
    <recommendedName>
        <fullName evidence="6">LPS-assembly lipoprotein LptE</fullName>
    </recommendedName>
</protein>
<dbReference type="GO" id="GO:0001530">
    <property type="term" value="F:lipopolysaccharide binding"/>
    <property type="evidence" value="ECO:0007669"/>
    <property type="project" value="TreeGrafter"/>
</dbReference>
<proteinExistence type="inferred from homology"/>
<keyword evidence="1 6" id="KW-0732">Signal</keyword>
<gene>
    <name evidence="6" type="primary">lptE</name>
    <name evidence="7" type="ORF">I6N98_15775</name>
</gene>
<keyword evidence="2 6" id="KW-0472">Membrane</keyword>
<dbReference type="KEGG" id="snan:I6N98_15775"/>
<dbReference type="PANTHER" id="PTHR38098:SF1">
    <property type="entry name" value="LPS-ASSEMBLY LIPOPROTEIN LPTE"/>
    <property type="match status" value="1"/>
</dbReference>
<dbReference type="Gene3D" id="3.30.160.150">
    <property type="entry name" value="Lipoprotein like domain"/>
    <property type="match status" value="1"/>
</dbReference>
<dbReference type="Pfam" id="PF04390">
    <property type="entry name" value="LptE"/>
    <property type="match status" value="1"/>
</dbReference>
<keyword evidence="3 6" id="KW-0564">Palmitate</keyword>
<comment type="subcellular location">
    <subcellularLocation>
        <location evidence="6">Cell outer membrane</location>
        <topology evidence="6">Lipid-anchor</topology>
    </subcellularLocation>
</comment>
<keyword evidence="4 6" id="KW-0998">Cell outer membrane</keyword>
<dbReference type="InterPro" id="IPR007485">
    <property type="entry name" value="LPS_assembly_LptE"/>
</dbReference>
<dbReference type="GO" id="GO:0015920">
    <property type="term" value="P:lipopolysaccharide transport"/>
    <property type="evidence" value="ECO:0007669"/>
    <property type="project" value="TreeGrafter"/>
</dbReference>
<dbReference type="GO" id="GO:0043165">
    <property type="term" value="P:Gram-negative-bacterium-type cell outer membrane assembly"/>
    <property type="evidence" value="ECO:0007669"/>
    <property type="project" value="UniProtKB-UniRule"/>
</dbReference>
<dbReference type="Proteomes" id="UP000596063">
    <property type="component" value="Chromosome"/>
</dbReference>
<dbReference type="EMBL" id="CP066167">
    <property type="protein sequence ID" value="QQD17780.1"/>
    <property type="molecule type" value="Genomic_DNA"/>
</dbReference>
<dbReference type="PROSITE" id="PS51257">
    <property type="entry name" value="PROKAR_LIPOPROTEIN"/>
    <property type="match status" value="1"/>
</dbReference>
<dbReference type="GO" id="GO:0009279">
    <property type="term" value="C:cell outer membrane"/>
    <property type="evidence" value="ECO:0007669"/>
    <property type="project" value="UniProtKB-SubCell"/>
</dbReference>
<evidence type="ECO:0000313" key="7">
    <source>
        <dbReference type="EMBL" id="QQD17780.1"/>
    </source>
</evidence>
<evidence type="ECO:0000256" key="2">
    <source>
        <dbReference type="ARBA" id="ARBA00023136"/>
    </source>
</evidence>
<evidence type="ECO:0000256" key="1">
    <source>
        <dbReference type="ARBA" id="ARBA00022729"/>
    </source>
</evidence>
<keyword evidence="8" id="KW-1185">Reference proteome</keyword>
<reference evidence="7 8" key="1">
    <citation type="submission" date="2020-12" db="EMBL/GenBank/DDBJ databases">
        <authorList>
            <person name="Shan Y."/>
        </authorList>
    </citation>
    <scope>NUCLEOTIDE SEQUENCE [LARGE SCALE GENOMIC DNA]</scope>
    <source>
        <strain evidence="8">csc3.9</strain>
    </source>
</reference>
<organism evidence="7 8">
    <name type="scientific">Spongiibacter nanhainus</name>
    <dbReference type="NCBI Taxonomy" id="2794344"/>
    <lineage>
        <taxon>Bacteria</taxon>
        <taxon>Pseudomonadati</taxon>
        <taxon>Pseudomonadota</taxon>
        <taxon>Gammaproteobacteria</taxon>
        <taxon>Cellvibrionales</taxon>
        <taxon>Spongiibacteraceae</taxon>
        <taxon>Spongiibacter</taxon>
    </lineage>
</organism>
<evidence type="ECO:0000256" key="4">
    <source>
        <dbReference type="ARBA" id="ARBA00023237"/>
    </source>
</evidence>
<comment type="function">
    <text evidence="6">Together with LptD, is involved in the assembly of lipopolysaccharide (LPS) at the surface of the outer membrane. Required for the proper assembly of LptD. Binds LPS and may serve as the LPS recognition site at the outer membrane.</text>
</comment>
<accession>A0A7T4UQY2</accession>
<comment type="similarity">
    <text evidence="6">Belongs to the LptE lipoprotein family.</text>
</comment>
<name>A0A7T4UQY2_9GAMM</name>
<dbReference type="RefSeq" id="WP_198569279.1">
    <property type="nucleotide sequence ID" value="NZ_CP066167.1"/>
</dbReference>
<dbReference type="GO" id="GO:1990351">
    <property type="term" value="C:transporter complex"/>
    <property type="evidence" value="ECO:0007669"/>
    <property type="project" value="TreeGrafter"/>
</dbReference>
<dbReference type="PANTHER" id="PTHR38098">
    <property type="entry name" value="LPS-ASSEMBLY LIPOPROTEIN LPTE"/>
    <property type="match status" value="1"/>
</dbReference>
<comment type="subunit">
    <text evidence="6">Component of the lipopolysaccharide transport and assembly complex. Interacts with LptD.</text>
</comment>
<evidence type="ECO:0000256" key="5">
    <source>
        <dbReference type="ARBA" id="ARBA00023288"/>
    </source>
</evidence>
<evidence type="ECO:0000256" key="6">
    <source>
        <dbReference type="HAMAP-Rule" id="MF_01186"/>
    </source>
</evidence>
<sequence length="172" mass="19550">MQTKWLAIAFALLTLALSGCGFALRGSSYGVAAHYQPLYIAADRESQILSQALQRQLEINGVDTTQRRTKAKLIVEVTLLRKERRSIALDREARDAEYALFERARLALRSPDGKFKRGPITLEQRRIIVNDPDNPVGEQTETDIVRAEMREQLGVRLAQQVEYWTRDNGEAH</sequence>
<dbReference type="HAMAP" id="MF_01186">
    <property type="entry name" value="LPS_assembly_LptE"/>
    <property type="match status" value="1"/>
</dbReference>
<keyword evidence="5 6" id="KW-0449">Lipoprotein</keyword>